<sequence length="169" mass="19698">MVRRWSRPPEIKSLGRDRRGRLRALLRRRPITVTISAPPLTRLPPSSSHYEEDDKEDERQSKSRSINYIVRRPGTGVAGGLLQWGQKERSKTKRKDGEERRRRRRKGARGVTSEIRSFAERVMVMEKKKMEFAEETVKLRKEMEIKRVKLIQSSQAQLLRSLSAALGSF</sequence>
<dbReference type="AlphaFoldDB" id="A0A8S9NMP3"/>
<feature type="region of interest" description="Disordered" evidence="1">
    <location>
        <begin position="1"/>
        <end position="112"/>
    </location>
</feature>
<evidence type="ECO:0000313" key="3">
    <source>
        <dbReference type="Proteomes" id="UP000712600"/>
    </source>
</evidence>
<name>A0A8S9NMP3_BRACR</name>
<gene>
    <name evidence="2" type="ORF">F2Q69_00040659</name>
</gene>
<reference evidence="2" key="1">
    <citation type="submission" date="2019-12" db="EMBL/GenBank/DDBJ databases">
        <title>Genome sequencing and annotation of Brassica cretica.</title>
        <authorList>
            <person name="Studholme D.J."/>
            <person name="Sarris P."/>
        </authorList>
    </citation>
    <scope>NUCLEOTIDE SEQUENCE</scope>
    <source>
        <strain evidence="2">PFS-109/04</strain>
        <tissue evidence="2">Leaf</tissue>
    </source>
</reference>
<evidence type="ECO:0000313" key="2">
    <source>
        <dbReference type="EMBL" id="KAF3502359.1"/>
    </source>
</evidence>
<protein>
    <submittedName>
        <fullName evidence="2">Uncharacterized protein</fullName>
    </submittedName>
</protein>
<organism evidence="2 3">
    <name type="scientific">Brassica cretica</name>
    <name type="common">Mustard</name>
    <dbReference type="NCBI Taxonomy" id="69181"/>
    <lineage>
        <taxon>Eukaryota</taxon>
        <taxon>Viridiplantae</taxon>
        <taxon>Streptophyta</taxon>
        <taxon>Embryophyta</taxon>
        <taxon>Tracheophyta</taxon>
        <taxon>Spermatophyta</taxon>
        <taxon>Magnoliopsida</taxon>
        <taxon>eudicotyledons</taxon>
        <taxon>Gunneridae</taxon>
        <taxon>Pentapetalae</taxon>
        <taxon>rosids</taxon>
        <taxon>malvids</taxon>
        <taxon>Brassicales</taxon>
        <taxon>Brassicaceae</taxon>
        <taxon>Brassiceae</taxon>
        <taxon>Brassica</taxon>
    </lineage>
</organism>
<evidence type="ECO:0000256" key="1">
    <source>
        <dbReference type="SAM" id="MobiDB-lite"/>
    </source>
</evidence>
<dbReference type="EMBL" id="QGKX02001621">
    <property type="protein sequence ID" value="KAF3502359.1"/>
    <property type="molecule type" value="Genomic_DNA"/>
</dbReference>
<feature type="compositionally biased region" description="Basic and acidic residues" evidence="1">
    <location>
        <begin position="49"/>
        <end position="61"/>
    </location>
</feature>
<comment type="caution">
    <text evidence="2">The sequence shown here is derived from an EMBL/GenBank/DDBJ whole genome shotgun (WGS) entry which is preliminary data.</text>
</comment>
<feature type="compositionally biased region" description="Basic and acidic residues" evidence="1">
    <location>
        <begin position="7"/>
        <end position="17"/>
    </location>
</feature>
<proteinExistence type="predicted"/>
<dbReference type="Proteomes" id="UP000712600">
    <property type="component" value="Unassembled WGS sequence"/>
</dbReference>
<accession>A0A8S9NMP3</accession>
<feature type="compositionally biased region" description="Basic residues" evidence="1">
    <location>
        <begin position="18"/>
        <end position="30"/>
    </location>
</feature>